<dbReference type="AlphaFoldDB" id="A0A8W8JY47"/>
<proteinExistence type="predicted"/>
<evidence type="ECO:0000313" key="1">
    <source>
        <dbReference type="EnsemblMetazoa" id="G21548.1:cds"/>
    </source>
</evidence>
<accession>A0A8W8JY47</accession>
<sequence length="121" mass="14078">MITAFVEELWAGLSSVARSRDYQWHKRWPSVDTNMMVKVKLVMNGGKSVEQISVKLKDWGCLSADELLKLRKKKAKFNRSVGDSFVGFQWSQNEFLQHVLDFSVPSHEQQNQDFQEERGEN</sequence>
<evidence type="ECO:0000313" key="2">
    <source>
        <dbReference type="Proteomes" id="UP000005408"/>
    </source>
</evidence>
<reference evidence="1" key="1">
    <citation type="submission" date="2022-08" db="UniProtKB">
        <authorList>
            <consortium name="EnsemblMetazoa"/>
        </authorList>
    </citation>
    <scope>IDENTIFICATION</scope>
    <source>
        <strain evidence="1">05x7-T-G4-1.051#20</strain>
    </source>
</reference>
<keyword evidence="2" id="KW-1185">Reference proteome</keyword>
<protein>
    <submittedName>
        <fullName evidence="1">Uncharacterized protein</fullName>
    </submittedName>
</protein>
<organism evidence="1 2">
    <name type="scientific">Magallana gigas</name>
    <name type="common">Pacific oyster</name>
    <name type="synonym">Crassostrea gigas</name>
    <dbReference type="NCBI Taxonomy" id="29159"/>
    <lineage>
        <taxon>Eukaryota</taxon>
        <taxon>Metazoa</taxon>
        <taxon>Spiralia</taxon>
        <taxon>Lophotrochozoa</taxon>
        <taxon>Mollusca</taxon>
        <taxon>Bivalvia</taxon>
        <taxon>Autobranchia</taxon>
        <taxon>Pteriomorphia</taxon>
        <taxon>Ostreida</taxon>
        <taxon>Ostreoidea</taxon>
        <taxon>Ostreidae</taxon>
        <taxon>Magallana</taxon>
    </lineage>
</organism>
<dbReference type="Proteomes" id="UP000005408">
    <property type="component" value="Unassembled WGS sequence"/>
</dbReference>
<dbReference type="EnsemblMetazoa" id="G21548.1">
    <property type="protein sequence ID" value="G21548.1:cds"/>
    <property type="gene ID" value="G21548"/>
</dbReference>
<name>A0A8W8JY47_MAGGI</name>